<evidence type="ECO:0000259" key="5">
    <source>
        <dbReference type="SMART" id="SM00563"/>
    </source>
</evidence>
<protein>
    <submittedName>
        <fullName evidence="6">1-acyl-sn-glycerol-3-phosphate acyltransferase</fullName>
    </submittedName>
</protein>
<dbReference type="CDD" id="cd07989">
    <property type="entry name" value="LPLAT_AGPAT-like"/>
    <property type="match status" value="1"/>
</dbReference>
<dbReference type="SMART" id="SM00563">
    <property type="entry name" value="PlsC"/>
    <property type="match status" value="1"/>
</dbReference>
<evidence type="ECO:0000313" key="6">
    <source>
        <dbReference type="EMBL" id="OOZ40092.1"/>
    </source>
</evidence>
<gene>
    <name evidence="6" type="ORF">BOW53_09055</name>
</gene>
<comment type="caution">
    <text evidence="6">The sequence shown here is derived from an EMBL/GenBank/DDBJ whole genome shotgun (WGS) entry which is preliminary data.</text>
</comment>
<keyword evidence="4" id="KW-1133">Transmembrane helix</keyword>
<keyword evidence="7" id="KW-1185">Reference proteome</keyword>
<comment type="pathway">
    <text evidence="1">Lipid metabolism.</text>
</comment>
<dbReference type="Pfam" id="PF01553">
    <property type="entry name" value="Acyltransferase"/>
    <property type="match status" value="1"/>
</dbReference>
<keyword evidence="4" id="KW-0812">Transmembrane</keyword>
<accession>A0A1T2L4V1</accession>
<dbReference type="PANTHER" id="PTHR10434:SF40">
    <property type="entry name" value="1-ACYL-SN-GLYCEROL-3-PHOSPHATE ACYLTRANSFERASE"/>
    <property type="match status" value="1"/>
</dbReference>
<name>A0A1T2L4V1_9GAMM</name>
<keyword evidence="2 6" id="KW-0808">Transferase</keyword>
<feature type="transmembrane region" description="Helical" evidence="4">
    <location>
        <begin position="7"/>
        <end position="30"/>
    </location>
</feature>
<dbReference type="EMBL" id="MPRL01000033">
    <property type="protein sequence ID" value="OOZ40092.1"/>
    <property type="molecule type" value="Genomic_DNA"/>
</dbReference>
<proteinExistence type="predicted"/>
<dbReference type="GO" id="GO:0006654">
    <property type="term" value="P:phosphatidic acid biosynthetic process"/>
    <property type="evidence" value="ECO:0007669"/>
    <property type="project" value="TreeGrafter"/>
</dbReference>
<evidence type="ECO:0000256" key="2">
    <source>
        <dbReference type="ARBA" id="ARBA00022679"/>
    </source>
</evidence>
<organism evidence="6 7">
    <name type="scientific">Solemya pervernicosa gill symbiont</name>
    <dbReference type="NCBI Taxonomy" id="642797"/>
    <lineage>
        <taxon>Bacteria</taxon>
        <taxon>Pseudomonadati</taxon>
        <taxon>Pseudomonadota</taxon>
        <taxon>Gammaproteobacteria</taxon>
        <taxon>sulfur-oxidizing symbionts</taxon>
    </lineage>
</organism>
<dbReference type="OrthoDB" id="9812274at2"/>
<reference evidence="6 7" key="1">
    <citation type="submission" date="2016-11" db="EMBL/GenBank/DDBJ databases">
        <title>Mixed transmission modes and dynamic genome evolution in an obligate animal-bacterial symbiosis.</title>
        <authorList>
            <person name="Russell S.L."/>
            <person name="Corbett-Detig R.B."/>
            <person name="Cavanaugh C.M."/>
        </authorList>
    </citation>
    <scope>NUCLEOTIDE SEQUENCE [LARGE SCALE GENOMIC DNA]</scope>
    <source>
        <strain evidence="6">Sveles-Q1</strain>
    </source>
</reference>
<evidence type="ECO:0000256" key="1">
    <source>
        <dbReference type="ARBA" id="ARBA00005189"/>
    </source>
</evidence>
<keyword evidence="3 6" id="KW-0012">Acyltransferase</keyword>
<keyword evidence="4" id="KW-0472">Membrane</keyword>
<dbReference type="Proteomes" id="UP000191110">
    <property type="component" value="Unassembled WGS sequence"/>
</dbReference>
<dbReference type="InterPro" id="IPR002123">
    <property type="entry name" value="Plipid/glycerol_acylTrfase"/>
</dbReference>
<dbReference type="RefSeq" id="WP_078483760.1">
    <property type="nucleotide sequence ID" value="NZ_MPRL01000033.1"/>
</dbReference>
<dbReference type="SUPFAM" id="SSF69593">
    <property type="entry name" value="Glycerol-3-phosphate (1)-acyltransferase"/>
    <property type="match status" value="1"/>
</dbReference>
<evidence type="ECO:0000313" key="7">
    <source>
        <dbReference type="Proteomes" id="UP000191110"/>
    </source>
</evidence>
<sequence>MLFLRSLTYWIGMLLSTLVVAPLGLLLFPFPLTARFHFIKSWALFNLWLLKITCGLRYEVDGVENIPDQTVIVFCKHQSTWETLVLQKLFPRQVWVLKRELLKIPFFGWGLAMLEPIAIDRSAGRKALKQLVDQGSRYLNEGRSVVIFPEGTRTQFGSSGKYHAGGAILAQKSGFPVLPIAHNAGAYWPKHSFIKYPGTIRLSIGPAIDSSGKKTDAILTESEQWIEGRMAELGGRTV</sequence>
<feature type="domain" description="Phospholipid/glycerol acyltransferase" evidence="5">
    <location>
        <begin position="71"/>
        <end position="185"/>
    </location>
</feature>
<dbReference type="PANTHER" id="PTHR10434">
    <property type="entry name" value="1-ACYL-SN-GLYCEROL-3-PHOSPHATE ACYLTRANSFERASE"/>
    <property type="match status" value="1"/>
</dbReference>
<evidence type="ECO:0000256" key="3">
    <source>
        <dbReference type="ARBA" id="ARBA00023315"/>
    </source>
</evidence>
<dbReference type="AlphaFoldDB" id="A0A1T2L4V1"/>
<evidence type="ECO:0000256" key="4">
    <source>
        <dbReference type="SAM" id="Phobius"/>
    </source>
</evidence>
<dbReference type="GO" id="GO:0003841">
    <property type="term" value="F:1-acylglycerol-3-phosphate O-acyltransferase activity"/>
    <property type="evidence" value="ECO:0007669"/>
    <property type="project" value="TreeGrafter"/>
</dbReference>